<dbReference type="OrthoDB" id="6252103at2759"/>
<sequence>MSHLWQHPYVNVFKHFNLASWKKSTKEGEVAGVMDKAVKCTVYKVTGSIPAGNYIQLPKAQTQSLGLTGRYLYLLFKPIPTKYFVVHIDLATQDNLIVRVSFSNLFKEFKSTSTWLQFPFLCNASKGSVHAFAAMGGKDHSGPAPHATRWTVLCLDFNYILSMYLNRKFSYMKGIRLCANMVVKNIFTSDTLFDPAVTLDQAKRAGLLDQGVSPMPREMAYPVLKGDHWHDHYDLIRFPSDGGKKPFDSMQYSSPPGKNTSSHRTGSPKRVSTRSVDVSKCVTDRVAMIHKLTEPKQKVKRRHVTSELPPVGLDKMTVVADTQGEVHVFAHPEDEIMVHQEGQTSGQVSKVSAPASLGPRKIASKSLEPDPILKLKRIVGFGGASFRDALWSVDAGSVVYPCHAVVVAMKISNGHQRFFVGHTDKVSCISLTGNSSLLASGQTGVLSAVRIWKFQTGECLAMCKTHVHSLHCLSFSHKGNVLCGVGKDGHGKNMVVIWDTSKVAKSREVSVMAKAHTDVEIESMKVAAFDDTRMVSCGRDNIRLWRVKDGHLRSAPVNLGEHHTVEFTDVCFEAGYHADKDPSDRLVYACSRSGHIFEIELQKVSIQNVRRLLPTDTKPVKEKQTFRSGSGIGINCMTVNETFCVTGSDDGFLRLWPLDFAHVYLEAEHEGPVTAIDLTSDGLKILAGTAMGTLGTLDISTRAYTTVMRSHTGRIADVAVDPYRKHMATVSEDHSIRVWESETLQQLYDFSAPEECPCIIHYHPSRQIFACGFESGVVRVFNVQTTSMMAEHRQHRGKITGLAFSPTGDFLYSACSLGSLAHYDATSEKYELLRLLGNTVARGTRHSPDILSVSADGRRMAFIGPSEYTVCVVDAKSLDEVVRIDVTNLNSSDAGRSSLDAAVRLHFAPLSLGHLIVITSSHKLLKFDARTGRLLSEVANIHRTGCSTVAVTSNGRHLATGGDKVIKIWDYNMKLDINFQVFIGHSENVSKILFTPDGQGLLSVGEAIYVWDFMASKPPSPIEGREYAEKDYMQLQRDRTNNSIDDILERSLEETSYLELPRRSPPRPISYNSSSRIEDLSSIHKASNEADDDLVTGTSEREAILIGPKLKTAFTEKHEDSSQESDEDVGVEPLAPSPQRQKHKQFSMGKRPGKKAPVGSPGARREGEAVKPSSHKHFQQREQTYGMAQRRYTAPPNQAGLKLKSVIGYNGNGRGNMVWQPDTGLFAYTCGCLVVVEDLNTGQQRHLTGHVEEISTLALQNDCQVLASASGSFGLSASQICLWNLKDMVCHKVLQHHEHDIVSLAYSRDDRFLISVGDYKDCCVVVWSTYDYEILTSSRVTSPIHELKWDPYTVNEFASVGENGTVLFWLLDETSSEVCLNVHEADVPEELMQTHHMGSQSVDFTSMVYAGDSTLYVSTNNGKVSAWDTRHNTCFIHWEADNCEIGALVCRGGRLLTGSTGRNLRMWSIVGVGEMRLPGEHNNMRGGGLTMEDEMNVDGEVVSLAFDEALDMGIVGTSSGTLWYINWPERTSIRLVSSHMSRVNGLSSCSSSHVASCANDGSLRVWSVEDREQLLQFQVRDQSCTCVAFAPSGPDIVTMTTVSNLQEAPVLAHQHLENHQLPPLVSGYSDGTVRLFDPNKVEMVLKMHPHAVAVTAISFSSDGRMIISGGSDGLIAVSSPTTGMTVRVINDHKGAPITNIDVTDKQDQDVGITAPLLWLATSADRRVSVWSADWSKDFCELVDWLTFPAPAFTPDGAVISKQDQGLFGNLPPSLAMFSPEEQDIIVYTGYGSQKHVQFYSLSQRKVVRTSALTHWATCMDMSPNSSLITLGANERLMKLMDYYEGSFQDFTGHNDSVTVVKFCPESKYLFSVAHAEILIWEVNV</sequence>
<feature type="repeat" description="WD" evidence="3">
    <location>
        <begin position="708"/>
        <end position="749"/>
    </location>
</feature>
<dbReference type="PANTHER" id="PTHR13720">
    <property type="entry name" value="WD-40 REPEAT PROTEIN"/>
    <property type="match status" value="1"/>
</dbReference>
<protein>
    <submittedName>
        <fullName evidence="8">WD repeat-containing protein 90</fullName>
    </submittedName>
</protein>
<feature type="region of interest" description="Disordered" evidence="4">
    <location>
        <begin position="246"/>
        <end position="277"/>
    </location>
</feature>
<feature type="domain" description="WDR90 4th beta-propeller" evidence="6">
    <location>
        <begin position="1548"/>
        <end position="1883"/>
    </location>
</feature>
<feature type="repeat" description="WD" evidence="3">
    <location>
        <begin position="1647"/>
        <end position="1677"/>
    </location>
</feature>
<feature type="domain" description="CFA20" evidence="5">
    <location>
        <begin position="143"/>
        <end position="194"/>
    </location>
</feature>
<evidence type="ECO:0000259" key="5">
    <source>
        <dbReference type="Pfam" id="PF05018"/>
    </source>
</evidence>
<dbReference type="InterPro" id="IPR055441">
    <property type="entry name" value="Beta-prop_WDR90_POC16_2nd"/>
</dbReference>
<dbReference type="PROSITE" id="PS50082">
    <property type="entry name" value="WD_REPEATS_2"/>
    <property type="match status" value="4"/>
</dbReference>
<accession>A0A210QVC7</accession>
<dbReference type="SMART" id="SM00320">
    <property type="entry name" value="WD40"/>
    <property type="match status" value="22"/>
</dbReference>
<dbReference type="GO" id="GO:0005814">
    <property type="term" value="C:centriole"/>
    <property type="evidence" value="ECO:0007669"/>
    <property type="project" value="TreeGrafter"/>
</dbReference>
<evidence type="ECO:0000256" key="4">
    <source>
        <dbReference type="SAM" id="MobiDB-lite"/>
    </source>
</evidence>
<dbReference type="InterPro" id="IPR007714">
    <property type="entry name" value="CFA20_dom"/>
</dbReference>
<feature type="domain" description="CFA20" evidence="5">
    <location>
        <begin position="3"/>
        <end position="123"/>
    </location>
</feature>
<dbReference type="Pfam" id="PF00400">
    <property type="entry name" value="WD40"/>
    <property type="match status" value="3"/>
</dbReference>
<dbReference type="FunFam" id="2.130.10.10:FF:001066">
    <property type="entry name" value="WD repeat domain 90"/>
    <property type="match status" value="1"/>
</dbReference>
<dbReference type="InterPro" id="IPR001680">
    <property type="entry name" value="WD40_rpt"/>
</dbReference>
<evidence type="ECO:0000313" key="9">
    <source>
        <dbReference type="Proteomes" id="UP000242188"/>
    </source>
</evidence>
<dbReference type="InterPro" id="IPR011047">
    <property type="entry name" value="Quinoprotein_ADH-like_sf"/>
</dbReference>
<dbReference type="Proteomes" id="UP000242188">
    <property type="component" value="Unassembled WGS sequence"/>
</dbReference>
<proteinExistence type="predicted"/>
<feature type="region of interest" description="Disordered" evidence="4">
    <location>
        <begin position="1110"/>
        <end position="1183"/>
    </location>
</feature>
<keyword evidence="1 3" id="KW-0853">WD repeat</keyword>
<dbReference type="EMBL" id="NEDP02001712">
    <property type="protein sequence ID" value="OWF52666.1"/>
    <property type="molecule type" value="Genomic_DNA"/>
</dbReference>
<evidence type="ECO:0000259" key="7">
    <source>
        <dbReference type="Pfam" id="PF23393"/>
    </source>
</evidence>
<evidence type="ECO:0000256" key="3">
    <source>
        <dbReference type="PROSITE-ProRule" id="PRU00221"/>
    </source>
</evidence>
<keyword evidence="2" id="KW-0677">Repeat</keyword>
<comment type="caution">
    <text evidence="8">The sequence shown here is derived from an EMBL/GenBank/DDBJ whole genome shotgun (WGS) entry which is preliminary data.</text>
</comment>
<name>A0A210QVC7_MIZYE</name>
<dbReference type="PANTHER" id="PTHR13720:SF24">
    <property type="entry name" value="WD REPEAT-CONTAINING PROTEIN 90"/>
    <property type="match status" value="1"/>
</dbReference>
<keyword evidence="9" id="KW-1185">Reference proteome</keyword>
<dbReference type="FunFam" id="2.130.10.10:FF:003525">
    <property type="entry name" value="WD repeat domain 90"/>
    <property type="match status" value="1"/>
</dbReference>
<feature type="domain" description="WDR90/POC16 second beta-propeller" evidence="7">
    <location>
        <begin position="719"/>
        <end position="1012"/>
    </location>
</feature>
<organism evidence="8 9">
    <name type="scientific">Mizuhopecten yessoensis</name>
    <name type="common">Japanese scallop</name>
    <name type="synonym">Patinopecten yessoensis</name>
    <dbReference type="NCBI Taxonomy" id="6573"/>
    <lineage>
        <taxon>Eukaryota</taxon>
        <taxon>Metazoa</taxon>
        <taxon>Spiralia</taxon>
        <taxon>Lophotrochozoa</taxon>
        <taxon>Mollusca</taxon>
        <taxon>Bivalvia</taxon>
        <taxon>Autobranchia</taxon>
        <taxon>Pteriomorphia</taxon>
        <taxon>Pectinida</taxon>
        <taxon>Pectinoidea</taxon>
        <taxon>Pectinidae</taxon>
        <taxon>Mizuhopecten</taxon>
    </lineage>
</organism>
<dbReference type="InterPro" id="IPR015943">
    <property type="entry name" value="WD40/YVTN_repeat-like_dom_sf"/>
</dbReference>
<dbReference type="Pfam" id="PF05018">
    <property type="entry name" value="CFA20_dom"/>
    <property type="match status" value="2"/>
</dbReference>
<dbReference type="Pfam" id="PF23342">
    <property type="entry name" value="WDR90_beta-prop_4th"/>
    <property type="match status" value="1"/>
</dbReference>
<gene>
    <name evidence="8" type="ORF">KP79_PYT05779</name>
</gene>
<evidence type="ECO:0000259" key="6">
    <source>
        <dbReference type="Pfam" id="PF23342"/>
    </source>
</evidence>
<dbReference type="Pfam" id="PF23393">
    <property type="entry name" value="Beta-prop_WDR90_POC16_2nd"/>
    <property type="match status" value="1"/>
</dbReference>
<evidence type="ECO:0000256" key="1">
    <source>
        <dbReference type="ARBA" id="ARBA00022574"/>
    </source>
</evidence>
<feature type="compositionally biased region" description="Polar residues" evidence="4">
    <location>
        <begin position="250"/>
        <end position="265"/>
    </location>
</feature>
<dbReference type="PROSITE" id="PS50294">
    <property type="entry name" value="WD_REPEATS_REGION"/>
    <property type="match status" value="2"/>
</dbReference>
<dbReference type="InterPro" id="IPR050630">
    <property type="entry name" value="WD_repeat_EMAP"/>
</dbReference>
<reference evidence="8 9" key="1">
    <citation type="journal article" date="2017" name="Nat. Ecol. Evol.">
        <title>Scallop genome provides insights into evolution of bilaterian karyotype and development.</title>
        <authorList>
            <person name="Wang S."/>
            <person name="Zhang J."/>
            <person name="Jiao W."/>
            <person name="Li J."/>
            <person name="Xun X."/>
            <person name="Sun Y."/>
            <person name="Guo X."/>
            <person name="Huan P."/>
            <person name="Dong B."/>
            <person name="Zhang L."/>
            <person name="Hu X."/>
            <person name="Sun X."/>
            <person name="Wang J."/>
            <person name="Zhao C."/>
            <person name="Wang Y."/>
            <person name="Wang D."/>
            <person name="Huang X."/>
            <person name="Wang R."/>
            <person name="Lv J."/>
            <person name="Li Y."/>
            <person name="Zhang Z."/>
            <person name="Liu B."/>
            <person name="Lu W."/>
            <person name="Hui Y."/>
            <person name="Liang J."/>
            <person name="Zhou Z."/>
            <person name="Hou R."/>
            <person name="Li X."/>
            <person name="Liu Y."/>
            <person name="Li H."/>
            <person name="Ning X."/>
            <person name="Lin Y."/>
            <person name="Zhao L."/>
            <person name="Xing Q."/>
            <person name="Dou J."/>
            <person name="Li Y."/>
            <person name="Mao J."/>
            <person name="Guo H."/>
            <person name="Dou H."/>
            <person name="Li T."/>
            <person name="Mu C."/>
            <person name="Jiang W."/>
            <person name="Fu Q."/>
            <person name="Fu X."/>
            <person name="Miao Y."/>
            <person name="Liu J."/>
            <person name="Yu Q."/>
            <person name="Li R."/>
            <person name="Liao H."/>
            <person name="Li X."/>
            <person name="Kong Y."/>
            <person name="Jiang Z."/>
            <person name="Chourrout D."/>
            <person name="Li R."/>
            <person name="Bao Z."/>
        </authorList>
    </citation>
    <scope>NUCLEOTIDE SEQUENCE [LARGE SCALE GENOMIC DNA]</scope>
    <source>
        <strain evidence="8 9">PY_sf001</strain>
    </source>
</reference>
<dbReference type="InterPro" id="IPR055440">
    <property type="entry name" value="Beta-prop_WDR90_4th"/>
</dbReference>
<dbReference type="STRING" id="6573.A0A210QVC7"/>
<evidence type="ECO:0000256" key="2">
    <source>
        <dbReference type="ARBA" id="ARBA00022737"/>
    </source>
</evidence>
<feature type="repeat" description="WD" evidence="3">
    <location>
        <begin position="1536"/>
        <end position="1576"/>
    </location>
</feature>
<evidence type="ECO:0000313" key="8">
    <source>
        <dbReference type="EMBL" id="OWF52666.1"/>
    </source>
</evidence>
<dbReference type="Gene3D" id="2.130.10.10">
    <property type="entry name" value="YVTN repeat-like/Quinoprotein amine dehydrogenase"/>
    <property type="match status" value="6"/>
</dbReference>
<feature type="repeat" description="WD" evidence="3">
    <location>
        <begin position="1850"/>
        <end position="1884"/>
    </location>
</feature>
<dbReference type="SUPFAM" id="SSF50998">
    <property type="entry name" value="Quinoprotein alcohol dehydrogenase-like"/>
    <property type="match status" value="1"/>
</dbReference>
<dbReference type="SUPFAM" id="SSF50978">
    <property type="entry name" value="WD40 repeat-like"/>
    <property type="match status" value="3"/>
</dbReference>
<dbReference type="FunFam" id="2.130.10.10:FF:001417">
    <property type="entry name" value="WD repeat domain 90"/>
    <property type="match status" value="1"/>
</dbReference>
<dbReference type="InterPro" id="IPR036322">
    <property type="entry name" value="WD40_repeat_dom_sf"/>
</dbReference>